<accession>A0A2T4GTM4</accession>
<organism evidence="1 2">
    <name type="scientific">Fusarium culmorum</name>
    <dbReference type="NCBI Taxonomy" id="5516"/>
    <lineage>
        <taxon>Eukaryota</taxon>
        <taxon>Fungi</taxon>
        <taxon>Dikarya</taxon>
        <taxon>Ascomycota</taxon>
        <taxon>Pezizomycotina</taxon>
        <taxon>Sordariomycetes</taxon>
        <taxon>Hypocreomycetidae</taxon>
        <taxon>Hypocreales</taxon>
        <taxon>Nectriaceae</taxon>
        <taxon>Fusarium</taxon>
    </lineage>
</organism>
<dbReference type="AlphaFoldDB" id="A0A2T4GTM4"/>
<evidence type="ECO:0000313" key="2">
    <source>
        <dbReference type="Proteomes" id="UP000241587"/>
    </source>
</evidence>
<keyword evidence="2" id="KW-1185">Reference proteome</keyword>
<reference evidence="1 2" key="1">
    <citation type="submission" date="2018-02" db="EMBL/GenBank/DDBJ databases">
        <title>Fusarium culmorum secondary metabolites in fungal-bacterial-plant interactions.</title>
        <authorList>
            <person name="Schmidt R."/>
        </authorList>
    </citation>
    <scope>NUCLEOTIDE SEQUENCE [LARGE SCALE GENOMIC DNA]</scope>
    <source>
        <strain evidence="1 2">PV</strain>
    </source>
</reference>
<gene>
    <name evidence="1" type="ORF">FCULG_00006523</name>
</gene>
<dbReference type="Proteomes" id="UP000241587">
    <property type="component" value="Unassembled WGS sequence"/>
</dbReference>
<proteinExistence type="predicted"/>
<evidence type="ECO:0000313" key="1">
    <source>
        <dbReference type="EMBL" id="PTD06905.1"/>
    </source>
</evidence>
<protein>
    <submittedName>
        <fullName evidence="1">Uncharacterized protein</fullName>
    </submittedName>
</protein>
<sequence length="123" mass="13883">MPSPLDIATYAFIVTLKALCSVDRIYAHAIKRGFNLYSLPMVLKNEYLKDAPYSGYLLKAIEEAKKLAINRFRREKTCADIAGDLSAVGLKVSILMKGLYYCWSLETKKEKTDSIVIIDTLNK</sequence>
<comment type="caution">
    <text evidence="1">The sequence shown here is derived from an EMBL/GenBank/DDBJ whole genome shotgun (WGS) entry which is preliminary data.</text>
</comment>
<name>A0A2T4GTM4_FUSCU</name>
<dbReference type="OMA" id="RREKTCA"/>
<dbReference type="OrthoDB" id="5415741at2759"/>
<dbReference type="EMBL" id="PVEM01000006">
    <property type="protein sequence ID" value="PTD06905.1"/>
    <property type="molecule type" value="Genomic_DNA"/>
</dbReference>